<dbReference type="InterPro" id="IPR011009">
    <property type="entry name" value="Kinase-like_dom_sf"/>
</dbReference>
<name>A0A0D2NZL1_HYPSF</name>
<proteinExistence type="predicted"/>
<dbReference type="Pfam" id="PF17667">
    <property type="entry name" value="Pkinase_fungal"/>
    <property type="match status" value="1"/>
</dbReference>
<dbReference type="OMA" id="WDALMPR"/>
<dbReference type="PROSITE" id="PS00109">
    <property type="entry name" value="PROTEIN_KINASE_TYR"/>
    <property type="match status" value="1"/>
</dbReference>
<reference evidence="4" key="1">
    <citation type="submission" date="2014-04" db="EMBL/GenBank/DDBJ databases">
        <title>Evolutionary Origins and Diversification of the Mycorrhizal Mutualists.</title>
        <authorList>
            <consortium name="DOE Joint Genome Institute"/>
            <consortium name="Mycorrhizal Genomics Consortium"/>
            <person name="Kohler A."/>
            <person name="Kuo A."/>
            <person name="Nagy L.G."/>
            <person name="Floudas D."/>
            <person name="Copeland A."/>
            <person name="Barry K.W."/>
            <person name="Cichocki N."/>
            <person name="Veneault-Fourrey C."/>
            <person name="LaButti K."/>
            <person name="Lindquist E.A."/>
            <person name="Lipzen A."/>
            <person name="Lundell T."/>
            <person name="Morin E."/>
            <person name="Murat C."/>
            <person name="Riley R."/>
            <person name="Ohm R."/>
            <person name="Sun H."/>
            <person name="Tunlid A."/>
            <person name="Henrissat B."/>
            <person name="Grigoriev I.V."/>
            <person name="Hibbett D.S."/>
            <person name="Martin F."/>
        </authorList>
    </citation>
    <scope>NUCLEOTIDE SEQUENCE [LARGE SCALE GENOMIC DNA]</scope>
    <source>
        <strain evidence="4">FD-334 SS-4</strain>
    </source>
</reference>
<feature type="compositionally biased region" description="Low complexity" evidence="1">
    <location>
        <begin position="718"/>
        <end position="730"/>
    </location>
</feature>
<dbReference type="GO" id="GO:0004672">
    <property type="term" value="F:protein kinase activity"/>
    <property type="evidence" value="ECO:0007669"/>
    <property type="project" value="InterPro"/>
</dbReference>
<feature type="compositionally biased region" description="Polar residues" evidence="1">
    <location>
        <begin position="731"/>
        <end position="741"/>
    </location>
</feature>
<keyword evidence="4" id="KW-1185">Reference proteome</keyword>
<feature type="region of interest" description="Disordered" evidence="1">
    <location>
        <begin position="681"/>
        <end position="741"/>
    </location>
</feature>
<accession>A0A0D2NZL1</accession>
<dbReference type="Proteomes" id="UP000054270">
    <property type="component" value="Unassembled WGS sequence"/>
</dbReference>
<dbReference type="AlphaFoldDB" id="A0A0D2NZL1"/>
<organism evidence="3 4">
    <name type="scientific">Hypholoma sublateritium (strain FD-334 SS-4)</name>
    <dbReference type="NCBI Taxonomy" id="945553"/>
    <lineage>
        <taxon>Eukaryota</taxon>
        <taxon>Fungi</taxon>
        <taxon>Dikarya</taxon>
        <taxon>Basidiomycota</taxon>
        <taxon>Agaricomycotina</taxon>
        <taxon>Agaricomycetes</taxon>
        <taxon>Agaricomycetidae</taxon>
        <taxon>Agaricales</taxon>
        <taxon>Agaricineae</taxon>
        <taxon>Strophariaceae</taxon>
        <taxon>Hypholoma</taxon>
    </lineage>
</organism>
<evidence type="ECO:0000313" key="3">
    <source>
        <dbReference type="EMBL" id="KJA13870.1"/>
    </source>
</evidence>
<sequence length="741" mass="82628">MSTTGLSPIKKASAAYASHIRSEVEKVLEPKIELVNVDDFWKSLGYSSKEFPYADRHVKTAGIDTMEAMNEKVFSGCLSKLSAHVRTLLRLGPEKEIQFFDTPNLIPKDHPTGTICRPDIIATTQRGEIHWTGIEATVEVHSYGRTEEGAGLQAASYSILLLQARPDLLAGQGFCVTKSGIMLIFASSSGVTMTEALNMSVAANRVLLYAFITRLYEPDPNMVDPSIKRRWDDTAPKPHYVFDITLTPGDGDPVVCSGYRTVYARESLGQRAHIFINEANPTSFRGAAIPVIKDAYCDQNTRFTEDEIIKRIHREGDVPGIVRVAYAELVCYGGPDRTVIVRDGRQKTRLCLTEFGRSIMECKTVKDVLIVMYDQLESTRVMHRNRNVIHRDISIGNIMFRDLPVVPPPLADRTVETVSDANSDFDSETKEPPAIFCGCTYLLGETDDRRFTKNLLIDLERSEVLNEKQDALRLPRTGTVQFMARAIREGRLIGDHAMIPLFKSPPEISGTLLTRYRGVLPDRVKRFACETRTYSPGLVEKPSNTTARHALRHDAESVYWVLVWWAVCAAPAGANNSSVASKLWTNLTDNLSDDRPPRVRDGNLDPSYAALQSLLNSLGDYLAYDLHWANEAPFNHPEFLHEAFQRLILNFLVDNKDEAFMLLPTAGKPRECEKQVHYAAPGRSRHQHLMNTSSAGGSSLKRPASSQDELERKAKKATGSITSSSVGVTTRLQSLQKSKRG</sequence>
<evidence type="ECO:0000313" key="4">
    <source>
        <dbReference type="Proteomes" id="UP000054270"/>
    </source>
</evidence>
<protein>
    <recommendedName>
        <fullName evidence="2">Fungal-type protein kinase domain-containing protein</fullName>
    </recommendedName>
</protein>
<evidence type="ECO:0000259" key="2">
    <source>
        <dbReference type="Pfam" id="PF17667"/>
    </source>
</evidence>
<dbReference type="EMBL" id="KN817708">
    <property type="protein sequence ID" value="KJA13870.1"/>
    <property type="molecule type" value="Genomic_DNA"/>
</dbReference>
<gene>
    <name evidence="3" type="ORF">HYPSUDRAFT_49570</name>
</gene>
<dbReference type="InterPro" id="IPR040976">
    <property type="entry name" value="Pkinase_fungal"/>
</dbReference>
<evidence type="ECO:0000256" key="1">
    <source>
        <dbReference type="SAM" id="MobiDB-lite"/>
    </source>
</evidence>
<feature type="domain" description="Fungal-type protein kinase" evidence="2">
    <location>
        <begin position="344"/>
        <end position="564"/>
    </location>
</feature>
<dbReference type="OrthoDB" id="5569250at2759"/>
<dbReference type="STRING" id="945553.A0A0D2NZL1"/>
<dbReference type="InterPro" id="IPR008266">
    <property type="entry name" value="Tyr_kinase_AS"/>
</dbReference>
<dbReference type="SUPFAM" id="SSF56112">
    <property type="entry name" value="Protein kinase-like (PK-like)"/>
    <property type="match status" value="1"/>
</dbReference>